<accession>A0A6C0LZC5</accession>
<protein>
    <submittedName>
        <fullName evidence="1">Uncharacterized protein</fullName>
    </submittedName>
</protein>
<sequence>MAHVLTSYGEIADKYTILEIKLEHITDETKRVHILKDMDALMPTIRALTADAACNGEAVLKLIHELKTVNQSLWCIEDLIRMKERLSQFDEEFITLARNVYTQNDARARIKYSINGLTRSPLVEEKSYQ</sequence>
<proteinExistence type="predicted"/>
<organism evidence="1">
    <name type="scientific">viral metagenome</name>
    <dbReference type="NCBI Taxonomy" id="1070528"/>
    <lineage>
        <taxon>unclassified sequences</taxon>
        <taxon>metagenomes</taxon>
        <taxon>organismal metagenomes</taxon>
    </lineage>
</organism>
<evidence type="ECO:0000313" key="1">
    <source>
        <dbReference type="EMBL" id="QHU36119.1"/>
    </source>
</evidence>
<dbReference type="AlphaFoldDB" id="A0A6C0LZC5"/>
<dbReference type="EMBL" id="MN740632">
    <property type="protein sequence ID" value="QHU36119.1"/>
    <property type="molecule type" value="Genomic_DNA"/>
</dbReference>
<name>A0A6C0LZC5_9ZZZZ</name>
<dbReference type="InterPro" id="IPR046163">
    <property type="entry name" value="DUF6165"/>
</dbReference>
<reference evidence="1" key="1">
    <citation type="journal article" date="2020" name="Nature">
        <title>Giant virus diversity and host interactions through global metagenomics.</title>
        <authorList>
            <person name="Schulz F."/>
            <person name="Roux S."/>
            <person name="Paez-Espino D."/>
            <person name="Jungbluth S."/>
            <person name="Walsh D.A."/>
            <person name="Denef V.J."/>
            <person name="McMahon K.D."/>
            <person name="Konstantinidis K.T."/>
            <person name="Eloe-Fadrosh E.A."/>
            <person name="Kyrpides N.C."/>
            <person name="Woyke T."/>
        </authorList>
    </citation>
    <scope>NUCLEOTIDE SEQUENCE</scope>
    <source>
        <strain evidence="1">GVMAG-S-1035124-57</strain>
    </source>
</reference>
<dbReference type="Pfam" id="PF19662">
    <property type="entry name" value="DUF6165"/>
    <property type="match status" value="1"/>
</dbReference>